<evidence type="ECO:0000313" key="1">
    <source>
        <dbReference type="EMBL" id="MBS9335572.1"/>
    </source>
</evidence>
<dbReference type="Proteomes" id="UP001519418">
    <property type="component" value="Unassembled WGS sequence"/>
</dbReference>
<reference evidence="1 2" key="1">
    <citation type="submission" date="2020-02" db="EMBL/GenBank/DDBJ databases">
        <title>Fructobacillus sp. isolated from paper mulberry of Taiwan.</title>
        <authorList>
            <person name="Lin S.-T."/>
        </authorList>
    </citation>
    <scope>NUCLEOTIDE SEQUENCE [LARGE SCALE GENOMIC DNA]</scope>
    <source>
        <strain evidence="1 2">M1-10</strain>
    </source>
</reference>
<gene>
    <name evidence="1" type="ORF">G6R27_05960</name>
</gene>
<name>A0ABS5QRM2_9LACO</name>
<comment type="caution">
    <text evidence="1">The sequence shown here is derived from an EMBL/GenBank/DDBJ whole genome shotgun (WGS) entry which is preliminary data.</text>
</comment>
<protein>
    <recommendedName>
        <fullName evidence="3">NERD domain-containing protein</fullName>
    </recommendedName>
</protein>
<accession>A0ABS5QRM2</accession>
<sequence>MLGKEIIENIKNEMENKISNFKDELKENFLPMKMEDRVQFLNSIIQESSITPTSDFYSSKVLVEFSYFICSMPFESKQDEHVDRMKLKENLSELVNETVSYYQWLALSSSQDYFVDHLNYEYVEAEQYIEYFSYFKKELNEYIGAPWGLKFIKTVIASCVTFRFVEDEVFPDFLTLGVPISQLELLFPGIKDMMFSSEEFYTYCSNVEYPGDIDSVLLLKPIPLIVNNDVVFMPASTNIVDYVFNGLRRFFKGNNKKRQKFDHKHERYFSEIINNETLKNSSSNAINLIQNFYTVTNGGEHDFMLFWNEYAFVIEMKNADIKFDSASEDQPAKVLKNKYIQNIGKANRQLSSALIDLKEKRKYYLNQNCEGDGQLIPSNIKKFNKLIVTGKNVQSLAHEQKKYQEEEQLNVVMSMFDFQVIFSWILVHRTPEFFNDYINWRSDSDTLNGIEEMSMDEIGLFHYYVENGGIIRPGAKIVISDNDGGQILEWYKQANSVEKILEPFNFNALFVNEIISDFDEIK</sequence>
<organism evidence="1 2">
    <name type="scientific">Fructobacillus papyriferae</name>
    <dbReference type="NCBI Taxonomy" id="2713171"/>
    <lineage>
        <taxon>Bacteria</taxon>
        <taxon>Bacillati</taxon>
        <taxon>Bacillota</taxon>
        <taxon>Bacilli</taxon>
        <taxon>Lactobacillales</taxon>
        <taxon>Lactobacillaceae</taxon>
        <taxon>Fructobacillus</taxon>
    </lineage>
</organism>
<dbReference type="RefSeq" id="WP_213820161.1">
    <property type="nucleotide sequence ID" value="NZ_JAAMFI010000004.1"/>
</dbReference>
<keyword evidence="2" id="KW-1185">Reference proteome</keyword>
<evidence type="ECO:0000313" key="2">
    <source>
        <dbReference type="Proteomes" id="UP001519418"/>
    </source>
</evidence>
<proteinExistence type="predicted"/>
<dbReference type="EMBL" id="JAAMFI010000004">
    <property type="protein sequence ID" value="MBS9335572.1"/>
    <property type="molecule type" value="Genomic_DNA"/>
</dbReference>
<evidence type="ECO:0008006" key="3">
    <source>
        <dbReference type="Google" id="ProtNLM"/>
    </source>
</evidence>